<dbReference type="PANTHER" id="PTHR30386:SF18">
    <property type="entry name" value="INNER MEMBRANE PROTEIN YIAV-RELATED"/>
    <property type="match status" value="1"/>
</dbReference>
<keyword evidence="2" id="KW-0472">Membrane</keyword>
<dbReference type="InterPro" id="IPR050739">
    <property type="entry name" value="MFP"/>
</dbReference>
<dbReference type="Proteomes" id="UP000318053">
    <property type="component" value="Unassembled WGS sequence"/>
</dbReference>
<dbReference type="EMBL" id="SJPK01000004">
    <property type="protein sequence ID" value="TWT67062.1"/>
    <property type="molecule type" value="Genomic_DNA"/>
</dbReference>
<evidence type="ECO:0000313" key="4">
    <source>
        <dbReference type="Proteomes" id="UP000318053"/>
    </source>
</evidence>
<dbReference type="OrthoDB" id="9811754at2"/>
<dbReference type="AlphaFoldDB" id="A0A5C5Y095"/>
<dbReference type="Gene3D" id="2.40.50.100">
    <property type="match status" value="1"/>
</dbReference>
<reference evidence="3 4" key="1">
    <citation type="submission" date="2019-02" db="EMBL/GenBank/DDBJ databases">
        <title>Deep-cultivation of Planctomycetes and their phenomic and genomic characterization uncovers novel biology.</title>
        <authorList>
            <person name="Wiegand S."/>
            <person name="Jogler M."/>
            <person name="Boedeker C."/>
            <person name="Pinto D."/>
            <person name="Vollmers J."/>
            <person name="Rivas-Marin E."/>
            <person name="Kohn T."/>
            <person name="Peeters S.H."/>
            <person name="Heuer A."/>
            <person name="Rast P."/>
            <person name="Oberbeckmann S."/>
            <person name="Bunk B."/>
            <person name="Jeske O."/>
            <person name="Meyerdierks A."/>
            <person name="Storesund J.E."/>
            <person name="Kallscheuer N."/>
            <person name="Luecker S."/>
            <person name="Lage O.M."/>
            <person name="Pohl T."/>
            <person name="Merkel B.J."/>
            <person name="Hornburger P."/>
            <person name="Mueller R.-W."/>
            <person name="Bruemmer F."/>
            <person name="Labrenz M."/>
            <person name="Spormann A.M."/>
            <person name="Op Den Camp H."/>
            <person name="Overmann J."/>
            <person name="Amann R."/>
            <person name="Jetten M.S.M."/>
            <person name="Mascher T."/>
            <person name="Medema M.H."/>
            <person name="Devos D.P."/>
            <person name="Kaster A.-K."/>
            <person name="Ovreas L."/>
            <person name="Rohde M."/>
            <person name="Galperin M.Y."/>
            <person name="Jogler C."/>
        </authorList>
    </citation>
    <scope>NUCLEOTIDE SEQUENCE [LARGE SCALE GENOMIC DNA]</scope>
    <source>
        <strain evidence="3 4">CA85</strain>
    </source>
</reference>
<proteinExistence type="predicted"/>
<organism evidence="3 4">
    <name type="scientific">Allorhodopirellula solitaria</name>
    <dbReference type="NCBI Taxonomy" id="2527987"/>
    <lineage>
        <taxon>Bacteria</taxon>
        <taxon>Pseudomonadati</taxon>
        <taxon>Planctomycetota</taxon>
        <taxon>Planctomycetia</taxon>
        <taxon>Pirellulales</taxon>
        <taxon>Pirellulaceae</taxon>
        <taxon>Allorhodopirellula</taxon>
    </lineage>
</organism>
<name>A0A5C5Y095_9BACT</name>
<feature type="transmembrane region" description="Helical" evidence="2">
    <location>
        <begin position="29"/>
        <end position="50"/>
    </location>
</feature>
<protein>
    <submittedName>
        <fullName evidence="3">Inner membrane protein YiaV</fullName>
    </submittedName>
</protein>
<evidence type="ECO:0000256" key="2">
    <source>
        <dbReference type="SAM" id="Phobius"/>
    </source>
</evidence>
<feature type="coiled-coil region" evidence="1">
    <location>
        <begin position="104"/>
        <end position="131"/>
    </location>
</feature>
<feature type="transmembrane region" description="Helical" evidence="2">
    <location>
        <begin position="6"/>
        <end position="22"/>
    </location>
</feature>
<keyword evidence="4" id="KW-1185">Reference proteome</keyword>
<sequence length="374" mass="40068">MIAIFTIVYVLGIWLFYIKMKIKPTPTNVAVSATIGFLAIGLITICWQFSAPISRALVVSRYTVQIVPQVRGPIEKIYAEPNAPLEKGKSKLFEIQKTTFQYTVNQLTASLEAAKQTVEQLTSNIAVADAAINVAIAKEAASEAQYRSAKEAEDSLAGSIGVVQLEKYKQELLGAESGIEQAKASKQSAIAALAAAKSTVEATKASLDTALFNLDRCTVYAPADGFVTNWQVREGSMAVPLPFAPMGTFIDTSSANIVATYGQNVVKNVKPGDRAEIAFKSHPGQIFSASVITVIPATGDGQFTTSGQLITTSSVRSTGQFAVSFKLDDDSLGPEMAMGTTGMATIYTDSGKPFQIISTVTVRIKAWMYYLLPM</sequence>
<comment type="caution">
    <text evidence="3">The sequence shown here is derived from an EMBL/GenBank/DDBJ whole genome shotgun (WGS) entry which is preliminary data.</text>
</comment>
<keyword evidence="2" id="KW-1133">Transmembrane helix</keyword>
<evidence type="ECO:0000313" key="3">
    <source>
        <dbReference type="EMBL" id="TWT67062.1"/>
    </source>
</evidence>
<accession>A0A5C5Y095</accession>
<evidence type="ECO:0000256" key="1">
    <source>
        <dbReference type="SAM" id="Coils"/>
    </source>
</evidence>
<keyword evidence="2" id="KW-0812">Transmembrane</keyword>
<dbReference type="RefSeq" id="WP_146391019.1">
    <property type="nucleotide sequence ID" value="NZ_SJPK01000004.1"/>
</dbReference>
<dbReference type="PANTHER" id="PTHR30386">
    <property type="entry name" value="MEMBRANE FUSION SUBUNIT OF EMRAB-TOLC MULTIDRUG EFFLUX PUMP"/>
    <property type="match status" value="1"/>
</dbReference>
<gene>
    <name evidence="3" type="primary">yiaV_1</name>
    <name evidence="3" type="ORF">CA85_19080</name>
</gene>
<dbReference type="Gene3D" id="2.40.30.170">
    <property type="match status" value="1"/>
</dbReference>
<dbReference type="SUPFAM" id="SSF111369">
    <property type="entry name" value="HlyD-like secretion proteins"/>
    <property type="match status" value="2"/>
</dbReference>
<keyword evidence="1" id="KW-0175">Coiled coil</keyword>